<dbReference type="SMART" id="SM01266">
    <property type="entry name" value="Mac"/>
    <property type="match status" value="1"/>
</dbReference>
<evidence type="ECO:0000313" key="7">
    <source>
        <dbReference type="EMBL" id="MZI94870.1"/>
    </source>
</evidence>
<protein>
    <recommendedName>
        <fullName evidence="5">Acetyltransferase</fullName>
        <ecNumber evidence="5">2.3.1.-</ecNumber>
    </recommendedName>
</protein>
<keyword evidence="4 5" id="KW-0012">Acyltransferase</keyword>
<reference evidence="7 8" key="1">
    <citation type="submission" date="2019-10" db="EMBL/GenBank/DDBJ databases">
        <title>Vibrio sp. nov. isolated from a shrimp pond.</title>
        <authorList>
            <person name="Gomez-Gil B."/>
            <person name="Enciso-Ibarra J."/>
            <person name="Enciso-Ibarra K."/>
            <person name="Bolan-Mejia C."/>
        </authorList>
    </citation>
    <scope>NUCLEOTIDE SEQUENCE [LARGE SCALE GENOMIC DNA]</scope>
    <source>
        <strain evidence="7 8">CAIM 722</strain>
    </source>
</reference>
<dbReference type="AlphaFoldDB" id="A0A7X4RW10"/>
<evidence type="ECO:0000256" key="3">
    <source>
        <dbReference type="ARBA" id="ARBA00022737"/>
    </source>
</evidence>
<dbReference type="PANTHER" id="PTHR43017">
    <property type="entry name" value="GALACTOSIDE O-ACETYLTRANSFERASE"/>
    <property type="match status" value="1"/>
</dbReference>
<comment type="caution">
    <text evidence="7">The sequence shown here is derived from an EMBL/GenBank/DDBJ whole genome shotgun (WGS) entry which is preliminary data.</text>
</comment>
<evidence type="ECO:0000256" key="5">
    <source>
        <dbReference type="RuleBase" id="RU367021"/>
    </source>
</evidence>
<keyword evidence="3" id="KW-0677">Repeat</keyword>
<name>A0A7X4RW10_9VIBR</name>
<dbReference type="Pfam" id="PF00132">
    <property type="entry name" value="Hexapep"/>
    <property type="match status" value="1"/>
</dbReference>
<dbReference type="EMBL" id="WEKT01000039">
    <property type="protein sequence ID" value="MZI94870.1"/>
    <property type="molecule type" value="Genomic_DNA"/>
</dbReference>
<accession>A0A7X4RW10</accession>
<comment type="similarity">
    <text evidence="1 5">Belongs to the transferase hexapeptide repeat family.</text>
</comment>
<dbReference type="InterPro" id="IPR001451">
    <property type="entry name" value="Hexapep"/>
</dbReference>
<proteinExistence type="inferred from homology"/>
<dbReference type="EC" id="2.3.1.-" evidence="5"/>
<dbReference type="InterPro" id="IPR039369">
    <property type="entry name" value="LacA-like"/>
</dbReference>
<organism evidence="7 8">
    <name type="scientific">Vibrio eleionomae</name>
    <dbReference type="NCBI Taxonomy" id="2653505"/>
    <lineage>
        <taxon>Bacteria</taxon>
        <taxon>Pseudomonadati</taxon>
        <taxon>Pseudomonadota</taxon>
        <taxon>Gammaproteobacteria</taxon>
        <taxon>Vibrionales</taxon>
        <taxon>Vibrionaceae</taxon>
        <taxon>Vibrio</taxon>
    </lineage>
</organism>
<evidence type="ECO:0000256" key="1">
    <source>
        <dbReference type="ARBA" id="ARBA00007274"/>
    </source>
</evidence>
<evidence type="ECO:0000313" key="8">
    <source>
        <dbReference type="Proteomes" id="UP000462621"/>
    </source>
</evidence>
<dbReference type="CDD" id="cd03357">
    <property type="entry name" value="LbH_MAT_GAT"/>
    <property type="match status" value="1"/>
</dbReference>
<dbReference type="InterPro" id="IPR011004">
    <property type="entry name" value="Trimer_LpxA-like_sf"/>
</dbReference>
<dbReference type="PANTHER" id="PTHR43017:SF1">
    <property type="entry name" value="ACETYLTRANSFERASE YJL218W-RELATED"/>
    <property type="match status" value="1"/>
</dbReference>
<keyword evidence="2 5" id="KW-0808">Transferase</keyword>
<evidence type="ECO:0000256" key="2">
    <source>
        <dbReference type="ARBA" id="ARBA00022679"/>
    </source>
</evidence>
<dbReference type="SUPFAM" id="SSF51161">
    <property type="entry name" value="Trimeric LpxA-like enzymes"/>
    <property type="match status" value="1"/>
</dbReference>
<feature type="domain" description="Maltose/galactoside acetyltransferase" evidence="6">
    <location>
        <begin position="4"/>
        <end position="58"/>
    </location>
</feature>
<dbReference type="Gene3D" id="2.160.10.10">
    <property type="entry name" value="Hexapeptide repeat proteins"/>
    <property type="match status" value="1"/>
</dbReference>
<dbReference type="InterPro" id="IPR024688">
    <property type="entry name" value="Mac_dom"/>
</dbReference>
<gene>
    <name evidence="7" type="ORF">F9817_16970</name>
</gene>
<dbReference type="RefSeq" id="WP_161157350.1">
    <property type="nucleotide sequence ID" value="NZ_WEKT01000039.1"/>
</dbReference>
<evidence type="ECO:0000259" key="6">
    <source>
        <dbReference type="SMART" id="SM01266"/>
    </source>
</evidence>
<dbReference type="Proteomes" id="UP000462621">
    <property type="component" value="Unassembled WGS sequence"/>
</dbReference>
<dbReference type="GO" id="GO:0008870">
    <property type="term" value="F:galactoside O-acetyltransferase activity"/>
    <property type="evidence" value="ECO:0007669"/>
    <property type="project" value="TreeGrafter"/>
</dbReference>
<dbReference type="Pfam" id="PF12464">
    <property type="entry name" value="Mac"/>
    <property type="match status" value="1"/>
</dbReference>
<evidence type="ECO:0000256" key="4">
    <source>
        <dbReference type="ARBA" id="ARBA00023315"/>
    </source>
</evidence>
<keyword evidence="8" id="KW-1185">Reference proteome</keyword>
<sequence>MSERQKKICSEWYPAMDPELQRLQLKAYKRTYQYNRTSADEQLQRTLLLSELLGDSQGTTVIEPEFQCDFGFNIHFRGGAVVKPHCTMLDSAEIEIGNNAYIGTGVCFACSSHSLVVDERLNALAYAKPIKLGDNVWIGDHCTILGGVTIGDGAIIESGSVVTHDIPACAVAAGNPCRVLSDKVSDSDRTTHRLPENVASLQTF</sequence>